<dbReference type="InterPro" id="IPR027304">
    <property type="entry name" value="Trigger_fact/SurA_dom_sf"/>
</dbReference>
<dbReference type="SUPFAM" id="SSF54534">
    <property type="entry name" value="FKBP-like"/>
    <property type="match status" value="1"/>
</dbReference>
<evidence type="ECO:0000313" key="3">
    <source>
        <dbReference type="EMBL" id="HIX49635.1"/>
    </source>
</evidence>
<accession>A0A9D1VZT4</accession>
<keyword evidence="2" id="KW-0732">Signal</keyword>
<organism evidence="3 4">
    <name type="scientific">Candidatus Mediterraneibacter caccavium</name>
    <dbReference type="NCBI Taxonomy" id="2838661"/>
    <lineage>
        <taxon>Bacteria</taxon>
        <taxon>Bacillati</taxon>
        <taxon>Bacillota</taxon>
        <taxon>Clostridia</taxon>
        <taxon>Lachnospirales</taxon>
        <taxon>Lachnospiraceae</taxon>
        <taxon>Mediterraneibacter</taxon>
    </lineage>
</organism>
<dbReference type="PROSITE" id="PS51257">
    <property type="entry name" value="PROKAR_LIPOPROTEIN"/>
    <property type="match status" value="1"/>
</dbReference>
<name>A0A9D1VZT4_9FIRM</name>
<evidence type="ECO:0000256" key="2">
    <source>
        <dbReference type="SAM" id="SignalP"/>
    </source>
</evidence>
<dbReference type="GO" id="GO:0016853">
    <property type="term" value="F:isomerase activity"/>
    <property type="evidence" value="ECO:0007669"/>
    <property type="project" value="UniProtKB-KW"/>
</dbReference>
<feature type="compositionally biased region" description="Low complexity" evidence="1">
    <location>
        <begin position="353"/>
        <end position="386"/>
    </location>
</feature>
<keyword evidence="3" id="KW-0413">Isomerase</keyword>
<feature type="chain" id="PRO_5039220079" evidence="2">
    <location>
        <begin position="19"/>
        <end position="386"/>
    </location>
</feature>
<evidence type="ECO:0000256" key="1">
    <source>
        <dbReference type="SAM" id="MobiDB-lite"/>
    </source>
</evidence>
<dbReference type="Proteomes" id="UP000824243">
    <property type="component" value="Unassembled WGS sequence"/>
</dbReference>
<feature type="signal peptide" evidence="2">
    <location>
        <begin position="1"/>
        <end position="18"/>
    </location>
</feature>
<feature type="region of interest" description="Disordered" evidence="1">
    <location>
        <begin position="334"/>
        <end position="386"/>
    </location>
</feature>
<dbReference type="AlphaFoldDB" id="A0A9D1VZT4"/>
<gene>
    <name evidence="3" type="ORF">H9981_11620</name>
</gene>
<proteinExistence type="predicted"/>
<dbReference type="EMBL" id="DXFA01000189">
    <property type="protein sequence ID" value="HIX49635.1"/>
    <property type="molecule type" value="Genomic_DNA"/>
</dbReference>
<protein>
    <submittedName>
        <fullName evidence="3">Peptidyl-prolyl cis-trans isomerase</fullName>
    </submittedName>
</protein>
<reference evidence="3" key="2">
    <citation type="submission" date="2021-04" db="EMBL/GenBank/DDBJ databases">
        <authorList>
            <person name="Gilroy R."/>
        </authorList>
    </citation>
    <scope>NUCLEOTIDE SEQUENCE</scope>
    <source>
        <strain evidence="3">ChiSjej5B23-15282</strain>
    </source>
</reference>
<reference evidence="3" key="1">
    <citation type="journal article" date="2021" name="PeerJ">
        <title>Extensive microbial diversity within the chicken gut microbiome revealed by metagenomics and culture.</title>
        <authorList>
            <person name="Gilroy R."/>
            <person name="Ravi A."/>
            <person name="Getino M."/>
            <person name="Pursley I."/>
            <person name="Horton D.L."/>
            <person name="Alikhan N.F."/>
            <person name="Baker D."/>
            <person name="Gharbi K."/>
            <person name="Hall N."/>
            <person name="Watson M."/>
            <person name="Adriaenssens E.M."/>
            <person name="Foster-Nyarko E."/>
            <person name="Jarju S."/>
            <person name="Secka A."/>
            <person name="Antonio M."/>
            <person name="Oren A."/>
            <person name="Chaudhuri R.R."/>
            <person name="La Ragione R."/>
            <person name="Hildebrand F."/>
            <person name="Pallen M.J."/>
        </authorList>
    </citation>
    <scope>NUCLEOTIDE SEQUENCE</scope>
    <source>
        <strain evidence="3">ChiSjej5B23-15282</strain>
    </source>
</reference>
<dbReference type="SUPFAM" id="SSF109998">
    <property type="entry name" value="Triger factor/SurA peptide-binding domain-like"/>
    <property type="match status" value="1"/>
</dbReference>
<feature type="compositionally biased region" description="Acidic residues" evidence="1">
    <location>
        <begin position="342"/>
        <end position="352"/>
    </location>
</feature>
<comment type="caution">
    <text evidence="3">The sequence shown here is derived from an EMBL/GenBank/DDBJ whole genome shotgun (WGS) entry which is preliminary data.</text>
</comment>
<evidence type="ECO:0000313" key="4">
    <source>
        <dbReference type="Proteomes" id="UP000824243"/>
    </source>
</evidence>
<sequence>MVQFGKKAAVLTAAGVFAAMSVTGCSGSIDTEAVVATVGDEDITLGVANFYARMMQGQYETYYAGMMGTTAEEMWAQDAGDDKTYEESMKDSILESLENMYIISQHAADYEVTLSEDEQKAIEDAAAKFSEDNTEDAKEIVSGYQKHIEKFLELSTIQNKMDSKMREGVDEEVSDEEAAQKSMDYVYFSYTSTDDSGNSTELTDEEKETLRTSAQSLVDRVKGGEDMAAVAGELGVEVQTATFDSESTTPNEDLVAAADTLAAEGDVTDVVETDSGLYVAKLTSLLDREATDQEKTNIIEQRKQEQYDSLLEEWRDAADIKVNEKVWKKVDFDETGVTIITSEEETSDDGTTDDGSTADDGSADAAADSGAADSAAAEDGSGDTAE</sequence>